<reference evidence="1" key="1">
    <citation type="journal article" date="2016" name="Gigascience">
        <title>De novo construction of an expanded transcriptome assembly for the western tarnished plant bug, Lygus hesperus.</title>
        <authorList>
            <person name="Tassone E.E."/>
            <person name="Geib S.M."/>
            <person name="Hall B."/>
            <person name="Fabrick J.A."/>
            <person name="Brent C.S."/>
            <person name="Hull J.J."/>
        </authorList>
    </citation>
    <scope>NUCLEOTIDE SEQUENCE</scope>
</reference>
<protein>
    <submittedName>
        <fullName evidence="1">Uncharacterized protein</fullName>
    </submittedName>
</protein>
<evidence type="ECO:0000313" key="1">
    <source>
        <dbReference type="EMBL" id="JAP97312.1"/>
    </source>
</evidence>
<organism evidence="1">
    <name type="scientific">Lygus hesperus</name>
    <name type="common">Western plant bug</name>
    <dbReference type="NCBI Taxonomy" id="30085"/>
    <lineage>
        <taxon>Eukaryota</taxon>
        <taxon>Metazoa</taxon>
        <taxon>Ecdysozoa</taxon>
        <taxon>Arthropoda</taxon>
        <taxon>Hexapoda</taxon>
        <taxon>Insecta</taxon>
        <taxon>Pterygota</taxon>
        <taxon>Neoptera</taxon>
        <taxon>Paraneoptera</taxon>
        <taxon>Hemiptera</taxon>
        <taxon>Heteroptera</taxon>
        <taxon>Panheteroptera</taxon>
        <taxon>Cimicomorpha</taxon>
        <taxon>Miridae</taxon>
        <taxon>Mirini</taxon>
        <taxon>Lygus</taxon>
    </lineage>
</organism>
<sequence length="175" mass="19594">MGHGYHNTSRVVLCDRRIELHRGWNSNSRVDVYCDKHASNQCRLLYTDAVSTVQHCCRHPSETHAARGAYPVVDCNPPPHPPTVLLSLLHRPGSAVLVTGSTAYNTPHYPPWWQYCKHTSTQHGCVGCVVSYLHRIPTDECDLVHIRPHPVALASVPAESGYGVLRNGRCWRISE</sequence>
<dbReference type="AlphaFoldDB" id="A0A146KL81"/>
<gene>
    <name evidence="1" type="ORF">g.29312</name>
</gene>
<dbReference type="EMBL" id="GDHC01021316">
    <property type="protein sequence ID" value="JAP97312.1"/>
    <property type="molecule type" value="Transcribed_RNA"/>
</dbReference>
<accession>A0A146KL81</accession>
<proteinExistence type="predicted"/>
<name>A0A146KL81_LYGHE</name>